<dbReference type="InterPro" id="IPR058352">
    <property type="entry name" value="DUF8039"/>
</dbReference>
<organism evidence="2">
    <name type="scientific">Cucumis melo</name>
    <name type="common">Muskmelon</name>
    <dbReference type="NCBI Taxonomy" id="3656"/>
    <lineage>
        <taxon>Eukaryota</taxon>
        <taxon>Viridiplantae</taxon>
        <taxon>Streptophyta</taxon>
        <taxon>Embryophyta</taxon>
        <taxon>Tracheophyta</taxon>
        <taxon>Spermatophyta</taxon>
        <taxon>Magnoliopsida</taxon>
        <taxon>eudicotyledons</taxon>
        <taxon>Gunneridae</taxon>
        <taxon>Pentapetalae</taxon>
        <taxon>rosids</taxon>
        <taxon>fabids</taxon>
        <taxon>Cucurbitales</taxon>
        <taxon>Cucurbitaceae</taxon>
        <taxon>Benincaseae</taxon>
        <taxon>Cucumis</taxon>
    </lineage>
</organism>
<feature type="domain" description="DUF8039" evidence="1">
    <location>
        <begin position="76"/>
        <end position="153"/>
    </location>
</feature>
<evidence type="ECO:0000259" key="1">
    <source>
        <dbReference type="Pfam" id="PF26133"/>
    </source>
</evidence>
<evidence type="ECO:0000313" key="2">
    <source>
        <dbReference type="EnsemblPlants" id="MELO3C034183.2.1"/>
    </source>
</evidence>
<dbReference type="EnsemblPlants" id="MELO3C034183.2.1">
    <property type="protein sequence ID" value="MELO3C034183.2.1"/>
    <property type="gene ID" value="MELO3C034183.2"/>
</dbReference>
<protein>
    <recommendedName>
        <fullName evidence="1">DUF8039 domain-containing protein</fullName>
    </recommendedName>
</protein>
<dbReference type="AlphaFoldDB" id="A0A9I9EIA4"/>
<dbReference type="Pfam" id="PF26133">
    <property type="entry name" value="DUF8039"/>
    <property type="match status" value="1"/>
</dbReference>
<dbReference type="Gramene" id="MELO3C034183.2.1">
    <property type="protein sequence ID" value="MELO3C034183.2.1"/>
    <property type="gene ID" value="MELO3C034183.2"/>
</dbReference>
<reference evidence="2" key="1">
    <citation type="submission" date="2023-03" db="UniProtKB">
        <authorList>
            <consortium name="EnsemblPlants"/>
        </authorList>
    </citation>
    <scope>IDENTIFICATION</scope>
</reference>
<proteinExistence type="predicted"/>
<sequence length="154" mass="17549">MFSGDLDRDFLRVINKIYLSGKIQRILVYGIGFRRFRFEDFENFKAWHSQLGVVALVYRDAYFGDSLNDYPTVMGRPCSLVVGQVDNTVAIGTIFERISTDGLVYRVRLEVGDIWVFVELACDSHSLLPIPIIGIIYSVHDAIGSHVPWPKHLL</sequence>
<name>A0A9I9EIA4_CUCME</name>
<accession>A0A9I9EIA4</accession>